<evidence type="ECO:0000256" key="6">
    <source>
        <dbReference type="ARBA" id="ARBA00022679"/>
    </source>
</evidence>
<dbReference type="EC" id="2.4.1.25" evidence="3 10"/>
<keyword evidence="5 10" id="KW-0328">Glycosyltransferase</keyword>
<evidence type="ECO:0000313" key="12">
    <source>
        <dbReference type="Proteomes" id="UP000239089"/>
    </source>
</evidence>
<name>A0A2S6N7W4_9HYPH</name>
<evidence type="ECO:0000256" key="8">
    <source>
        <dbReference type="ARBA" id="ARBA00031423"/>
    </source>
</evidence>
<protein>
    <recommendedName>
        <fullName evidence="4 10">4-alpha-glucanotransferase</fullName>
        <ecNumber evidence="3 10">2.4.1.25</ecNumber>
    </recommendedName>
    <alternativeName>
        <fullName evidence="8 10">Amylomaltase</fullName>
    </alternativeName>
    <alternativeName>
        <fullName evidence="9 10">Disproportionating enzyme</fullName>
    </alternativeName>
</protein>
<evidence type="ECO:0000256" key="5">
    <source>
        <dbReference type="ARBA" id="ARBA00022676"/>
    </source>
</evidence>
<gene>
    <name evidence="11" type="ORF">CCR94_11515</name>
</gene>
<evidence type="ECO:0000256" key="1">
    <source>
        <dbReference type="ARBA" id="ARBA00000439"/>
    </source>
</evidence>
<comment type="catalytic activity">
    <reaction evidence="1 10">
        <text>Transfers a segment of a (1-&gt;4)-alpha-D-glucan to a new position in an acceptor, which may be glucose or a (1-&gt;4)-alpha-D-glucan.</text>
        <dbReference type="EC" id="2.4.1.25"/>
    </reaction>
</comment>
<dbReference type="Proteomes" id="UP000239089">
    <property type="component" value="Unassembled WGS sequence"/>
</dbReference>
<evidence type="ECO:0000256" key="2">
    <source>
        <dbReference type="ARBA" id="ARBA00005684"/>
    </source>
</evidence>
<dbReference type="PANTHER" id="PTHR32438">
    <property type="entry name" value="4-ALPHA-GLUCANOTRANSFERASE DPE1, CHLOROPLASTIC/AMYLOPLASTIC"/>
    <property type="match status" value="1"/>
</dbReference>
<evidence type="ECO:0000256" key="9">
    <source>
        <dbReference type="ARBA" id="ARBA00031501"/>
    </source>
</evidence>
<sequence>MRRIVAHQSRLQRDGTEAMSDEMLENLAARAGIATSWRDQTGADRRVSADSLRAILAALGLPAGRDDELRDSLRLLDADTARARFVAVRVNQPIDLAFSGRLPNGIEATLEDGTQCRIRPIEGAAGRLTLPGFATPGYHSLHLRGGDCVVAVAPERCVTFADLNDGAPGWGLAAQVYSLRSAHDCGVGDFGGVAALGSSAARLGADFLAISPVHALFGSTPDHYSPYSPSTRLFFNPLAADPALVFPEDFVRRAVAAADLGERIETLSGAPLIDWPAAHAAKHALFRALFDLLPQAEQYGDFKRFRDDASDLLKDFALFETLHGAHCADPARWDWRHWPKSLRRPGAAARKFAGAHAAELEFQIFLQWLVERSYGAAQRACRDAGMRAGLIADLAIGIDPAGAHAWARPDEVLQGLSIGAPPDYYSAEGQNWGLTGFSPRGLAAKSFSPFIDTLRANLRHSGGLRIDHVMGLSRLWLIPEGAGALDGAYVTYPAETLFRLTALESWRHRALIIGEDLGTLPMDFADALAAQGIAGMRVLRFERDAQGFRSPWGWSPQAAAMTSTHDMISTAGWWKGADLELETDRQQAEDIRAWDRGLLWAAFQQAGVASGERPAPADAAPVVDAALDFIARSPCAMKLVALEDAIASDVQPNVPGTTVEKPNWRHRFATPASALLDDSATRARLGRLGPPRQA</sequence>
<dbReference type="Pfam" id="PF02446">
    <property type="entry name" value="Glyco_hydro_77"/>
    <property type="match status" value="1"/>
</dbReference>
<keyword evidence="7 10" id="KW-0119">Carbohydrate metabolism</keyword>
<dbReference type="GO" id="GO:0004134">
    <property type="term" value="F:4-alpha-glucanotransferase activity"/>
    <property type="evidence" value="ECO:0007669"/>
    <property type="project" value="UniProtKB-EC"/>
</dbReference>
<dbReference type="NCBIfam" id="TIGR00217">
    <property type="entry name" value="malQ"/>
    <property type="match status" value="1"/>
</dbReference>
<comment type="caution">
    <text evidence="11">The sequence shown here is derived from an EMBL/GenBank/DDBJ whole genome shotgun (WGS) entry which is preliminary data.</text>
</comment>
<dbReference type="SUPFAM" id="SSF51445">
    <property type="entry name" value="(Trans)glycosidases"/>
    <property type="match status" value="1"/>
</dbReference>
<dbReference type="AlphaFoldDB" id="A0A2S6N7W4"/>
<organism evidence="11 12">
    <name type="scientific">Rhodoblastus sphagnicola</name>
    <dbReference type="NCBI Taxonomy" id="333368"/>
    <lineage>
        <taxon>Bacteria</taxon>
        <taxon>Pseudomonadati</taxon>
        <taxon>Pseudomonadota</taxon>
        <taxon>Alphaproteobacteria</taxon>
        <taxon>Hyphomicrobiales</taxon>
        <taxon>Rhodoblastaceae</taxon>
        <taxon>Rhodoblastus</taxon>
    </lineage>
</organism>
<dbReference type="InterPro" id="IPR003385">
    <property type="entry name" value="Glyco_hydro_77"/>
</dbReference>
<dbReference type="GO" id="GO:0005975">
    <property type="term" value="P:carbohydrate metabolic process"/>
    <property type="evidence" value="ECO:0007669"/>
    <property type="project" value="InterPro"/>
</dbReference>
<dbReference type="EMBL" id="NHSJ01000073">
    <property type="protein sequence ID" value="PPQ30691.1"/>
    <property type="molecule type" value="Genomic_DNA"/>
</dbReference>
<dbReference type="PANTHER" id="PTHR32438:SF5">
    <property type="entry name" value="4-ALPHA-GLUCANOTRANSFERASE DPE1, CHLOROPLASTIC_AMYLOPLASTIC"/>
    <property type="match status" value="1"/>
</dbReference>
<evidence type="ECO:0000256" key="10">
    <source>
        <dbReference type="RuleBase" id="RU361207"/>
    </source>
</evidence>
<reference evidence="11 12" key="1">
    <citation type="journal article" date="2018" name="Arch. Microbiol.">
        <title>New insights into the metabolic potential of the phototrophic purple bacterium Rhodopila globiformis DSM 161(T) from its draft genome sequence and evidence for a vanadium-dependent nitrogenase.</title>
        <authorList>
            <person name="Imhoff J.F."/>
            <person name="Rahn T."/>
            <person name="Kunzel S."/>
            <person name="Neulinger S.C."/>
        </authorList>
    </citation>
    <scope>NUCLEOTIDE SEQUENCE [LARGE SCALE GENOMIC DNA]</scope>
    <source>
        <strain evidence="11 12">DSM 16996</strain>
    </source>
</reference>
<evidence type="ECO:0000256" key="7">
    <source>
        <dbReference type="ARBA" id="ARBA00023277"/>
    </source>
</evidence>
<proteinExistence type="inferred from homology"/>
<dbReference type="Gene3D" id="3.20.20.80">
    <property type="entry name" value="Glycosidases"/>
    <property type="match status" value="1"/>
</dbReference>
<evidence type="ECO:0000313" key="11">
    <source>
        <dbReference type="EMBL" id="PPQ30691.1"/>
    </source>
</evidence>
<comment type="similarity">
    <text evidence="2 10">Belongs to the disproportionating enzyme family.</text>
</comment>
<evidence type="ECO:0000256" key="3">
    <source>
        <dbReference type="ARBA" id="ARBA00012560"/>
    </source>
</evidence>
<accession>A0A2S6N7W4</accession>
<dbReference type="InterPro" id="IPR017853">
    <property type="entry name" value="GH"/>
</dbReference>
<keyword evidence="12" id="KW-1185">Reference proteome</keyword>
<keyword evidence="6 10" id="KW-0808">Transferase</keyword>
<evidence type="ECO:0000256" key="4">
    <source>
        <dbReference type="ARBA" id="ARBA00020295"/>
    </source>
</evidence>